<accession>A0A0F9H293</accession>
<sequence length="121" mass="12937">MAIDFTTGQFESGKGWVAFEEVDAGAGTQQLVSKDNTLGLQFFHIEKVVLCCGTGGNVGILDGSGATMTPFRLYGDVSVGSRSQGWDFHGDPMKLKDSDSTCLCITATGKFYGFIKYSLNS</sequence>
<protein>
    <submittedName>
        <fullName evidence="1">Uncharacterized protein</fullName>
    </submittedName>
</protein>
<dbReference type="AlphaFoldDB" id="A0A0F9H293"/>
<name>A0A0F9H293_9ZZZZ</name>
<gene>
    <name evidence="1" type="ORF">LCGC14_1837890</name>
</gene>
<evidence type="ECO:0000313" key="1">
    <source>
        <dbReference type="EMBL" id="KKL97096.1"/>
    </source>
</evidence>
<comment type="caution">
    <text evidence="1">The sequence shown here is derived from an EMBL/GenBank/DDBJ whole genome shotgun (WGS) entry which is preliminary data.</text>
</comment>
<dbReference type="EMBL" id="LAZR01018253">
    <property type="protein sequence ID" value="KKL97096.1"/>
    <property type="molecule type" value="Genomic_DNA"/>
</dbReference>
<reference evidence="1" key="1">
    <citation type="journal article" date="2015" name="Nature">
        <title>Complex archaea that bridge the gap between prokaryotes and eukaryotes.</title>
        <authorList>
            <person name="Spang A."/>
            <person name="Saw J.H."/>
            <person name="Jorgensen S.L."/>
            <person name="Zaremba-Niedzwiedzka K."/>
            <person name="Martijn J."/>
            <person name="Lind A.E."/>
            <person name="van Eijk R."/>
            <person name="Schleper C."/>
            <person name="Guy L."/>
            <person name="Ettema T.J."/>
        </authorList>
    </citation>
    <scope>NUCLEOTIDE SEQUENCE</scope>
</reference>
<proteinExistence type="predicted"/>
<organism evidence="1">
    <name type="scientific">marine sediment metagenome</name>
    <dbReference type="NCBI Taxonomy" id="412755"/>
    <lineage>
        <taxon>unclassified sequences</taxon>
        <taxon>metagenomes</taxon>
        <taxon>ecological metagenomes</taxon>
    </lineage>
</organism>